<sequence length="143" mass="15373">MLAILVGTHGNFATELVKTCEMICGATTNVRAITLVPGESPDDVVKKYETAIAEMDTEEGVIFLNDLFGGSPYNAACRLVINNEKYGIVTGVSLPMLIELVGIQLTDEHLDIKEVMDKAVEAGKAGAQTFHASAIKEDEEDDL</sequence>
<dbReference type="Gene3D" id="3.40.50.510">
    <property type="entry name" value="Phosphotransferase system, mannose-type IIA component"/>
    <property type="match status" value="1"/>
</dbReference>
<evidence type="ECO:0000256" key="5">
    <source>
        <dbReference type="ARBA" id="ARBA00022597"/>
    </source>
</evidence>
<comment type="subcellular location">
    <subcellularLocation>
        <location evidence="1">Cytoplasm</location>
    </subcellularLocation>
</comment>
<dbReference type="Pfam" id="PF03610">
    <property type="entry name" value="EIIA-man"/>
    <property type="match status" value="1"/>
</dbReference>
<keyword evidence="6" id="KW-0808">Transferase</keyword>
<dbReference type="GO" id="GO:0005737">
    <property type="term" value="C:cytoplasm"/>
    <property type="evidence" value="ECO:0007669"/>
    <property type="project" value="UniProtKB-SubCell"/>
</dbReference>
<keyword evidence="8" id="KW-0418">Kinase</keyword>
<protein>
    <submittedName>
        <fullName evidence="10">PTS system, mannose-specific IIB component</fullName>
    </submittedName>
</protein>
<dbReference type="AlphaFoldDB" id="A0A1H6UGD4"/>
<evidence type="ECO:0000256" key="4">
    <source>
        <dbReference type="ARBA" id="ARBA00022553"/>
    </source>
</evidence>
<dbReference type="GO" id="GO:0016773">
    <property type="term" value="F:phosphotransferase activity, alcohol group as acceptor"/>
    <property type="evidence" value="ECO:0007669"/>
    <property type="project" value="InterPro"/>
</dbReference>
<dbReference type="PROSITE" id="PS51096">
    <property type="entry name" value="PTS_EIIA_TYPE_4"/>
    <property type="match status" value="1"/>
</dbReference>
<dbReference type="STRING" id="84035.SAMN05660742_101355"/>
<proteinExistence type="predicted"/>
<accession>A0A1H6UGD4</accession>
<dbReference type="GO" id="GO:0016020">
    <property type="term" value="C:membrane"/>
    <property type="evidence" value="ECO:0007669"/>
    <property type="project" value="InterPro"/>
</dbReference>
<keyword evidence="11" id="KW-1185">Reference proteome</keyword>
<name>A0A1H6UGD4_9FIRM</name>
<evidence type="ECO:0000256" key="2">
    <source>
        <dbReference type="ARBA" id="ARBA00022448"/>
    </source>
</evidence>
<dbReference type="InterPro" id="IPR036662">
    <property type="entry name" value="PTS_EIIA_man-typ_sf"/>
</dbReference>
<dbReference type="SUPFAM" id="SSF53062">
    <property type="entry name" value="PTS system fructose IIA component-like"/>
    <property type="match status" value="1"/>
</dbReference>
<evidence type="ECO:0000259" key="9">
    <source>
        <dbReference type="PROSITE" id="PS51096"/>
    </source>
</evidence>
<evidence type="ECO:0000256" key="6">
    <source>
        <dbReference type="ARBA" id="ARBA00022679"/>
    </source>
</evidence>
<keyword evidence="3" id="KW-0963">Cytoplasm</keyword>
<dbReference type="InterPro" id="IPR004701">
    <property type="entry name" value="PTS_EIIA_man-typ"/>
</dbReference>
<evidence type="ECO:0000313" key="11">
    <source>
        <dbReference type="Proteomes" id="UP000199662"/>
    </source>
</evidence>
<dbReference type="CDD" id="cd00006">
    <property type="entry name" value="PTS_IIA_man"/>
    <property type="match status" value="1"/>
</dbReference>
<feature type="domain" description="PTS EIIA type-4" evidence="9">
    <location>
        <begin position="1"/>
        <end position="127"/>
    </location>
</feature>
<organism evidence="10 11">
    <name type="scientific">Propionispira arboris</name>
    <dbReference type="NCBI Taxonomy" id="84035"/>
    <lineage>
        <taxon>Bacteria</taxon>
        <taxon>Bacillati</taxon>
        <taxon>Bacillota</taxon>
        <taxon>Negativicutes</taxon>
        <taxon>Selenomonadales</taxon>
        <taxon>Selenomonadaceae</taxon>
        <taxon>Propionispira</taxon>
    </lineage>
</organism>
<dbReference type="InterPro" id="IPR033887">
    <property type="entry name" value="PTS_IIA_man"/>
</dbReference>
<reference evidence="10 11" key="1">
    <citation type="submission" date="2016-10" db="EMBL/GenBank/DDBJ databases">
        <authorList>
            <person name="de Groot N.N."/>
        </authorList>
    </citation>
    <scope>NUCLEOTIDE SEQUENCE [LARGE SCALE GENOMIC DNA]</scope>
    <source>
        <strain evidence="10 11">DSM 2179</strain>
    </source>
</reference>
<dbReference type="GO" id="GO:0016301">
    <property type="term" value="F:kinase activity"/>
    <property type="evidence" value="ECO:0007669"/>
    <property type="project" value="UniProtKB-KW"/>
</dbReference>
<dbReference type="PANTHER" id="PTHR33799">
    <property type="entry name" value="PTS PERMEASE-RELATED-RELATED"/>
    <property type="match status" value="1"/>
</dbReference>
<evidence type="ECO:0000256" key="8">
    <source>
        <dbReference type="ARBA" id="ARBA00022777"/>
    </source>
</evidence>
<evidence type="ECO:0000313" key="10">
    <source>
        <dbReference type="EMBL" id="SEI88757.1"/>
    </source>
</evidence>
<dbReference type="PANTHER" id="PTHR33799:SF1">
    <property type="entry name" value="PTS SYSTEM MANNOSE-SPECIFIC EIIAB COMPONENT-RELATED"/>
    <property type="match status" value="1"/>
</dbReference>
<dbReference type="GO" id="GO:0009401">
    <property type="term" value="P:phosphoenolpyruvate-dependent sugar phosphotransferase system"/>
    <property type="evidence" value="ECO:0007669"/>
    <property type="project" value="UniProtKB-KW"/>
</dbReference>
<dbReference type="Proteomes" id="UP000199662">
    <property type="component" value="Unassembled WGS sequence"/>
</dbReference>
<dbReference type="NCBIfam" id="TIGR00824">
    <property type="entry name" value="EIIA-man"/>
    <property type="match status" value="1"/>
</dbReference>
<keyword evidence="7" id="KW-0598">Phosphotransferase system</keyword>
<evidence type="ECO:0000256" key="3">
    <source>
        <dbReference type="ARBA" id="ARBA00022490"/>
    </source>
</evidence>
<keyword evidence="2" id="KW-0813">Transport</keyword>
<dbReference type="InterPro" id="IPR051471">
    <property type="entry name" value="Bacterial_PTS_sugar_comp"/>
</dbReference>
<gene>
    <name evidence="10" type="ORF">SAMN05660742_101355</name>
</gene>
<keyword evidence="4" id="KW-0597">Phosphoprotein</keyword>
<evidence type="ECO:0000256" key="7">
    <source>
        <dbReference type="ARBA" id="ARBA00022683"/>
    </source>
</evidence>
<dbReference type="EMBL" id="FNZK01000001">
    <property type="protein sequence ID" value="SEI88757.1"/>
    <property type="molecule type" value="Genomic_DNA"/>
</dbReference>
<evidence type="ECO:0000256" key="1">
    <source>
        <dbReference type="ARBA" id="ARBA00004496"/>
    </source>
</evidence>
<keyword evidence="5" id="KW-0762">Sugar transport</keyword>
<dbReference type="RefSeq" id="WP_019552083.1">
    <property type="nucleotide sequence ID" value="NZ_FNZK01000001.1"/>
</dbReference>
<dbReference type="InterPro" id="IPR013789">
    <property type="entry name" value="PTS_EIIA_man"/>
</dbReference>